<evidence type="ECO:0000313" key="1">
    <source>
        <dbReference type="EMBL" id="KAK7601485.1"/>
    </source>
</evidence>
<proteinExistence type="predicted"/>
<organism evidence="1 2">
    <name type="scientific">Parthenolecanium corni</name>
    <dbReference type="NCBI Taxonomy" id="536013"/>
    <lineage>
        <taxon>Eukaryota</taxon>
        <taxon>Metazoa</taxon>
        <taxon>Ecdysozoa</taxon>
        <taxon>Arthropoda</taxon>
        <taxon>Hexapoda</taxon>
        <taxon>Insecta</taxon>
        <taxon>Pterygota</taxon>
        <taxon>Neoptera</taxon>
        <taxon>Paraneoptera</taxon>
        <taxon>Hemiptera</taxon>
        <taxon>Sternorrhyncha</taxon>
        <taxon>Coccoidea</taxon>
        <taxon>Coccidae</taxon>
        <taxon>Parthenolecanium</taxon>
    </lineage>
</organism>
<evidence type="ECO:0000313" key="2">
    <source>
        <dbReference type="Proteomes" id="UP001367676"/>
    </source>
</evidence>
<dbReference type="SUPFAM" id="SSF52047">
    <property type="entry name" value="RNI-like"/>
    <property type="match status" value="1"/>
</dbReference>
<dbReference type="Gene3D" id="3.80.10.10">
    <property type="entry name" value="Ribonuclease Inhibitor"/>
    <property type="match status" value="1"/>
</dbReference>
<accession>A0AAN9TLS8</accession>
<sequence length="371" mass="42986">MVIDGKNADVALRQISLFAPHILRLEFSNIDSNIILQFFQRPDKFPNLKTLSITWKWASLSPDCIFSTTSLSGILDQCPKLDQFHLENCFLYENTSHLVEKISSKRIRRLSILNNYQFLDEVDRFYELKNMNELRISSCGSADAVQRVCQTNRESLTSLEAHIDAWTSSAQTVKALRSIGACSQLVRLHIGVSVRDTEAWTGLANLPKLRFFSIEVDRMPTKAFVSLFSCSFVGQLHSLKVQWNRRVDLEELRCLERLQLRQLSLGFVEDISDEERSSVLDIVVDLVKKNSLLRRLKIETYFYNVNFLGCLYGATTMELRYIKIRQIFDSLNQNSVHYSLQQVRNFISFTHSLEYTMSESVLEIVIRRKMQ</sequence>
<gene>
    <name evidence="1" type="ORF">V9T40_008926</name>
</gene>
<name>A0AAN9TLS8_9HEMI</name>
<dbReference type="AlphaFoldDB" id="A0AAN9TLS8"/>
<reference evidence="1 2" key="1">
    <citation type="submission" date="2024-03" db="EMBL/GenBank/DDBJ databases">
        <title>Adaptation during the transition from Ophiocordyceps entomopathogen to insect associate is accompanied by gene loss and intensified selection.</title>
        <authorList>
            <person name="Ward C.M."/>
            <person name="Onetto C.A."/>
            <person name="Borneman A.R."/>
        </authorList>
    </citation>
    <scope>NUCLEOTIDE SEQUENCE [LARGE SCALE GENOMIC DNA]</scope>
    <source>
        <strain evidence="1">AWRI1</strain>
        <tissue evidence="1">Single Adult Female</tissue>
    </source>
</reference>
<dbReference type="EMBL" id="JBBCAQ010000010">
    <property type="protein sequence ID" value="KAK7601485.1"/>
    <property type="molecule type" value="Genomic_DNA"/>
</dbReference>
<comment type="caution">
    <text evidence="1">The sequence shown here is derived from an EMBL/GenBank/DDBJ whole genome shotgun (WGS) entry which is preliminary data.</text>
</comment>
<protein>
    <submittedName>
        <fullName evidence="1">Uncharacterized protein</fullName>
    </submittedName>
</protein>
<dbReference type="Proteomes" id="UP001367676">
    <property type="component" value="Unassembled WGS sequence"/>
</dbReference>
<keyword evidence="2" id="KW-1185">Reference proteome</keyword>
<dbReference type="InterPro" id="IPR032675">
    <property type="entry name" value="LRR_dom_sf"/>
</dbReference>